<gene>
    <name evidence="2" type="ORF">Rain11_0177</name>
</gene>
<dbReference type="PANTHER" id="PTHR43179:SF7">
    <property type="entry name" value="RHAMNOSYLTRANSFERASE WBBL"/>
    <property type="match status" value="1"/>
</dbReference>
<comment type="caution">
    <text evidence="2">The sequence shown here is derived from an EMBL/GenBank/DDBJ whole genome shotgun (WGS) entry which is preliminary data.</text>
</comment>
<dbReference type="SUPFAM" id="SSF53448">
    <property type="entry name" value="Nucleotide-diphospho-sugar transferases"/>
    <property type="match status" value="1"/>
</dbReference>
<reference evidence="2 3" key="1">
    <citation type="submission" date="2017-06" db="EMBL/GenBank/DDBJ databases">
        <title>Raineya orbicola gen. nov., sp. nov. a slightly thermophilic bacterium of the phylum Bacteroidetes and the description of Raineyaceae fam. nov.</title>
        <authorList>
            <person name="Albuquerque L."/>
            <person name="Polonia A.R.M."/>
            <person name="Barroso C."/>
            <person name="Froufe H.J.C."/>
            <person name="Lage O."/>
            <person name="Lobo-Da-Cunha A."/>
            <person name="Egas C."/>
            <person name="Da Costa M.S."/>
        </authorList>
    </citation>
    <scope>NUCLEOTIDE SEQUENCE [LARGE SCALE GENOMIC DNA]</scope>
    <source>
        <strain evidence="2 3">SPSPC-11</strain>
    </source>
</reference>
<organism evidence="2 3">
    <name type="scientific">Raineya orbicola</name>
    <dbReference type="NCBI Taxonomy" id="2016530"/>
    <lineage>
        <taxon>Bacteria</taxon>
        <taxon>Pseudomonadati</taxon>
        <taxon>Bacteroidota</taxon>
        <taxon>Cytophagia</taxon>
        <taxon>Cytophagales</taxon>
        <taxon>Raineyaceae</taxon>
        <taxon>Raineya</taxon>
    </lineage>
</organism>
<keyword evidence="2" id="KW-0808">Transferase</keyword>
<dbReference type="EMBL" id="NKXO01000002">
    <property type="protein sequence ID" value="PKQ70831.1"/>
    <property type="molecule type" value="Genomic_DNA"/>
</dbReference>
<name>A0A2N3IKL9_9BACT</name>
<dbReference type="Gene3D" id="3.90.550.10">
    <property type="entry name" value="Spore Coat Polysaccharide Biosynthesis Protein SpsA, Chain A"/>
    <property type="match status" value="1"/>
</dbReference>
<dbReference type="Pfam" id="PF00535">
    <property type="entry name" value="Glycos_transf_2"/>
    <property type="match status" value="1"/>
</dbReference>
<dbReference type="AlphaFoldDB" id="A0A2N3IKL9"/>
<evidence type="ECO:0000313" key="3">
    <source>
        <dbReference type="Proteomes" id="UP000233387"/>
    </source>
</evidence>
<dbReference type="OrthoDB" id="9771846at2"/>
<feature type="domain" description="Glycosyltransferase 2-like" evidence="1">
    <location>
        <begin position="6"/>
        <end position="184"/>
    </location>
</feature>
<keyword evidence="3" id="KW-1185">Reference proteome</keyword>
<dbReference type="PANTHER" id="PTHR43179">
    <property type="entry name" value="RHAMNOSYLTRANSFERASE WBBL"/>
    <property type="match status" value="1"/>
</dbReference>
<dbReference type="CDD" id="cd04186">
    <property type="entry name" value="GT_2_like_c"/>
    <property type="match status" value="1"/>
</dbReference>
<proteinExistence type="predicted"/>
<dbReference type="GO" id="GO:0016740">
    <property type="term" value="F:transferase activity"/>
    <property type="evidence" value="ECO:0007669"/>
    <property type="project" value="UniProtKB-KW"/>
</dbReference>
<dbReference type="InterPro" id="IPR029044">
    <property type="entry name" value="Nucleotide-diphossugar_trans"/>
</dbReference>
<accession>A0A2N3IKL9</accession>
<sequence>MTSLLSIIIINYNTFSLTCKCIESILQYTQEVSYEIILVDNASTECSPDKFLELFPQITLIKSPENVGFAKGNNLGLQYAKGEYILLLNSDIELNENSIAICLQKMQENPQIGVISPLLVYPDGKVQHTANKFHNLTYEFIELFRLHKILGKKRLLGFYFSHNEEIFVDWVWGAFFLIRREVIDKMPARKLPDDFFMYFEDVQWCYLIRKLGYKILFTPATRAIHYVSASSQNTNPNLDKFEKSLQNETQFWLKEKGWLYTKMLYFVRAIKYFSLRKKEFRQIAKLFWKKFLKF</sequence>
<evidence type="ECO:0000259" key="1">
    <source>
        <dbReference type="Pfam" id="PF00535"/>
    </source>
</evidence>
<dbReference type="RefSeq" id="WP_101357441.1">
    <property type="nucleotide sequence ID" value="NZ_NKXO01000002.1"/>
</dbReference>
<dbReference type="Proteomes" id="UP000233387">
    <property type="component" value="Unassembled WGS sequence"/>
</dbReference>
<protein>
    <submittedName>
        <fullName evidence="2">Putative glycosyltransferase</fullName>
    </submittedName>
</protein>
<evidence type="ECO:0000313" key="2">
    <source>
        <dbReference type="EMBL" id="PKQ70831.1"/>
    </source>
</evidence>
<dbReference type="InterPro" id="IPR001173">
    <property type="entry name" value="Glyco_trans_2-like"/>
</dbReference>